<dbReference type="PROSITE" id="PS00018">
    <property type="entry name" value="EF_HAND_1"/>
    <property type="match status" value="4"/>
</dbReference>
<dbReference type="AlphaFoldDB" id="A0A3B1AK27"/>
<sequence length="202" mass="23950">MTSKISLKPVLFISFIVSLLILSSIASANDRAKFFKLYDTNNDKKVTRSEFKMAAQMRFTSIDENKDDIIDKLEFINWRIDSRDPNKRYRLGKIDINADGEISEAEFLHSRNRGTKRRFDRLDINRDGVLSLQELRRNPKVKYFTDKNNNKRFKKFDLNNDQKISQDEIISRWSKLFNRLDRNNDEVVTLKEFNRANKKASM</sequence>
<accession>A0A3B1AK27</accession>
<dbReference type="PANTHER" id="PTHR10827">
    <property type="entry name" value="RETICULOCALBIN"/>
    <property type="match status" value="1"/>
</dbReference>
<name>A0A3B1AK27_9ZZZZ</name>
<dbReference type="InterPro" id="IPR002048">
    <property type="entry name" value="EF_hand_dom"/>
</dbReference>
<dbReference type="InterPro" id="IPR018247">
    <property type="entry name" value="EF_Hand_1_Ca_BS"/>
</dbReference>
<evidence type="ECO:0000259" key="3">
    <source>
        <dbReference type="PROSITE" id="PS50222"/>
    </source>
</evidence>
<dbReference type="SMART" id="SM00054">
    <property type="entry name" value="EFh"/>
    <property type="match status" value="3"/>
</dbReference>
<reference evidence="4" key="1">
    <citation type="submission" date="2018-06" db="EMBL/GenBank/DDBJ databases">
        <authorList>
            <person name="Zhirakovskaya E."/>
        </authorList>
    </citation>
    <scope>NUCLEOTIDE SEQUENCE</scope>
</reference>
<proteinExistence type="predicted"/>
<dbReference type="EMBL" id="UOFS01000043">
    <property type="protein sequence ID" value="VAX00383.1"/>
    <property type="molecule type" value="Genomic_DNA"/>
</dbReference>
<feature type="domain" description="EF-hand" evidence="3">
    <location>
        <begin position="110"/>
        <end position="145"/>
    </location>
</feature>
<feature type="domain" description="EF-hand" evidence="3">
    <location>
        <begin position="26"/>
        <end position="61"/>
    </location>
</feature>
<dbReference type="InterPro" id="IPR011992">
    <property type="entry name" value="EF-hand-dom_pair"/>
</dbReference>
<protein>
    <recommendedName>
        <fullName evidence="3">EF-hand domain-containing protein</fullName>
    </recommendedName>
</protein>
<evidence type="ECO:0000313" key="4">
    <source>
        <dbReference type="EMBL" id="VAX00383.1"/>
    </source>
</evidence>
<dbReference type="SUPFAM" id="SSF47473">
    <property type="entry name" value="EF-hand"/>
    <property type="match status" value="1"/>
</dbReference>
<keyword evidence="2" id="KW-0677">Repeat</keyword>
<evidence type="ECO:0000256" key="2">
    <source>
        <dbReference type="ARBA" id="ARBA00022737"/>
    </source>
</evidence>
<dbReference type="PANTHER" id="PTHR10827:SF98">
    <property type="entry name" value="45 KDA CALCIUM-BINDING PROTEIN"/>
    <property type="match status" value="1"/>
</dbReference>
<keyword evidence="1" id="KW-0479">Metal-binding</keyword>
<organism evidence="4">
    <name type="scientific">hydrothermal vent metagenome</name>
    <dbReference type="NCBI Taxonomy" id="652676"/>
    <lineage>
        <taxon>unclassified sequences</taxon>
        <taxon>metagenomes</taxon>
        <taxon>ecological metagenomes</taxon>
    </lineage>
</organism>
<dbReference type="PROSITE" id="PS50222">
    <property type="entry name" value="EF_HAND_2"/>
    <property type="match status" value="2"/>
</dbReference>
<gene>
    <name evidence="4" type="ORF">MNBD_GAMMA22-136</name>
</gene>
<dbReference type="GO" id="GO:0005509">
    <property type="term" value="F:calcium ion binding"/>
    <property type="evidence" value="ECO:0007669"/>
    <property type="project" value="InterPro"/>
</dbReference>
<dbReference type="Pfam" id="PF13202">
    <property type="entry name" value="EF-hand_5"/>
    <property type="match status" value="2"/>
</dbReference>
<evidence type="ECO:0000256" key="1">
    <source>
        <dbReference type="ARBA" id="ARBA00022723"/>
    </source>
</evidence>
<dbReference type="Gene3D" id="1.10.238.10">
    <property type="entry name" value="EF-hand"/>
    <property type="match status" value="3"/>
</dbReference>